<accession>A0ABT1SVW4</accession>
<dbReference type="RefSeq" id="WP_256536693.1">
    <property type="nucleotide sequence ID" value="NZ_JANHOH010000001.1"/>
</dbReference>
<organism evidence="2 3">
    <name type="scientific">Mucilaginibacter aquariorum</name>
    <dbReference type="NCBI Taxonomy" id="2967225"/>
    <lineage>
        <taxon>Bacteria</taxon>
        <taxon>Pseudomonadati</taxon>
        <taxon>Bacteroidota</taxon>
        <taxon>Sphingobacteriia</taxon>
        <taxon>Sphingobacteriales</taxon>
        <taxon>Sphingobacteriaceae</taxon>
        <taxon>Mucilaginibacter</taxon>
    </lineage>
</organism>
<reference evidence="2 3" key="1">
    <citation type="submission" date="2022-07" db="EMBL/GenBank/DDBJ databases">
        <title>Mucilaginibacter sp. JC4.</title>
        <authorList>
            <person name="Le V."/>
            <person name="Ko S.-R."/>
            <person name="Ahn C.-Y."/>
            <person name="Oh H.-M."/>
        </authorList>
    </citation>
    <scope>NUCLEOTIDE SEQUENCE [LARGE SCALE GENOMIC DNA]</scope>
    <source>
        <strain evidence="2 3">JC4</strain>
    </source>
</reference>
<dbReference type="Gene3D" id="3.40.50.2000">
    <property type="entry name" value="Glycogen Phosphorylase B"/>
    <property type="match status" value="2"/>
</dbReference>
<protein>
    <submittedName>
        <fullName evidence="2">Glycosyltransferase</fullName>
        <ecNumber evidence="2">2.4.-.-</ecNumber>
    </submittedName>
</protein>
<dbReference type="PANTHER" id="PTHR45947">
    <property type="entry name" value="SULFOQUINOVOSYL TRANSFERASE SQD2"/>
    <property type="match status" value="1"/>
</dbReference>
<sequence length="413" mass="46593">MKVLHVVDSMDPKKGGISRAIQTMAIESAKMGVITEVVSLDVYQLPLFNSHFTIHTLGPSKTPWSYSSKLIPWFLENISRFDTIIVHGLWLYHSYAVTAALKRIKNLWYKKSKLKIPKLFIMPHGMLDPYFQRSSDRKIKAVRNWAYWKLIEGQVVNNADAILFTCKEECRLANEPFKPYHPKQEFIVGLGIEPPPAFNGLMLKDFLNICPITNHPYILFLGRIDAKKGVDHLIQAYERIVSDMISNPGTSVTNNSYNFRNGIPKLVIAGPGLETPYGQKILSMVKSNPFLNKSVCFPGMLAGNAKWGAFYGCEAFVLPSHQENFGIAVVEALACCKPVLISKQVNICHEIKGFKGGLIDEDSLEGTYNNLKSWFKMSDQDRKTMGLNGRKCFENHFEAVPATERLIQTMNAI</sequence>
<keyword evidence="2" id="KW-0328">Glycosyltransferase</keyword>
<dbReference type="SUPFAM" id="SSF53756">
    <property type="entry name" value="UDP-Glycosyltransferase/glycogen phosphorylase"/>
    <property type="match status" value="1"/>
</dbReference>
<evidence type="ECO:0000313" key="3">
    <source>
        <dbReference type="Proteomes" id="UP001204376"/>
    </source>
</evidence>
<dbReference type="GO" id="GO:0016757">
    <property type="term" value="F:glycosyltransferase activity"/>
    <property type="evidence" value="ECO:0007669"/>
    <property type="project" value="UniProtKB-KW"/>
</dbReference>
<dbReference type="EMBL" id="JANHOH010000001">
    <property type="protein sequence ID" value="MCQ6956478.1"/>
    <property type="molecule type" value="Genomic_DNA"/>
</dbReference>
<keyword evidence="3" id="KW-1185">Reference proteome</keyword>
<feature type="domain" description="Glycosyl transferase family 1" evidence="1">
    <location>
        <begin position="214"/>
        <end position="391"/>
    </location>
</feature>
<keyword evidence="2" id="KW-0808">Transferase</keyword>
<dbReference type="EC" id="2.4.-.-" evidence="2"/>
<dbReference type="Pfam" id="PF00534">
    <property type="entry name" value="Glycos_transf_1"/>
    <property type="match status" value="1"/>
</dbReference>
<name>A0ABT1SVW4_9SPHI</name>
<evidence type="ECO:0000313" key="2">
    <source>
        <dbReference type="EMBL" id="MCQ6956478.1"/>
    </source>
</evidence>
<proteinExistence type="predicted"/>
<dbReference type="InterPro" id="IPR001296">
    <property type="entry name" value="Glyco_trans_1"/>
</dbReference>
<dbReference type="InterPro" id="IPR050194">
    <property type="entry name" value="Glycosyltransferase_grp1"/>
</dbReference>
<dbReference type="Proteomes" id="UP001204376">
    <property type="component" value="Unassembled WGS sequence"/>
</dbReference>
<gene>
    <name evidence="2" type="ORF">NPE20_00835</name>
</gene>
<dbReference type="PANTHER" id="PTHR45947:SF3">
    <property type="entry name" value="SULFOQUINOVOSYL TRANSFERASE SQD2"/>
    <property type="match status" value="1"/>
</dbReference>
<comment type="caution">
    <text evidence="2">The sequence shown here is derived from an EMBL/GenBank/DDBJ whole genome shotgun (WGS) entry which is preliminary data.</text>
</comment>
<evidence type="ECO:0000259" key="1">
    <source>
        <dbReference type="Pfam" id="PF00534"/>
    </source>
</evidence>